<dbReference type="SMART" id="SM00702">
    <property type="entry name" value="P4Hc"/>
    <property type="match status" value="1"/>
</dbReference>
<dbReference type="Pfam" id="PF00578">
    <property type="entry name" value="AhpC-TSA"/>
    <property type="match status" value="1"/>
</dbReference>
<dbReference type="PROSITE" id="PS51471">
    <property type="entry name" value="FE2OG_OXY"/>
    <property type="match status" value="1"/>
</dbReference>
<evidence type="ECO:0000256" key="6">
    <source>
        <dbReference type="ARBA" id="ARBA00023004"/>
    </source>
</evidence>
<gene>
    <name evidence="8" type="ORF">WH87_10805</name>
</gene>
<evidence type="ECO:0000256" key="5">
    <source>
        <dbReference type="ARBA" id="ARBA00023002"/>
    </source>
</evidence>
<keyword evidence="6" id="KW-0408">Iron</keyword>
<dbReference type="InterPro" id="IPR044862">
    <property type="entry name" value="Pro_4_hyd_alph_FE2OG_OXY"/>
</dbReference>
<dbReference type="InterPro" id="IPR005123">
    <property type="entry name" value="Oxoglu/Fe-dep_dioxygenase_dom"/>
</dbReference>
<dbReference type="SUPFAM" id="SSF52833">
    <property type="entry name" value="Thioredoxin-like"/>
    <property type="match status" value="1"/>
</dbReference>
<evidence type="ECO:0000256" key="4">
    <source>
        <dbReference type="ARBA" id="ARBA00022964"/>
    </source>
</evidence>
<dbReference type="GO" id="GO:0051213">
    <property type="term" value="F:dioxygenase activity"/>
    <property type="evidence" value="ECO:0007669"/>
    <property type="project" value="UniProtKB-KW"/>
</dbReference>
<dbReference type="GO" id="GO:0016209">
    <property type="term" value="F:antioxidant activity"/>
    <property type="evidence" value="ECO:0007669"/>
    <property type="project" value="InterPro"/>
</dbReference>
<evidence type="ECO:0000313" key="8">
    <source>
        <dbReference type="EMBL" id="KKC38094.1"/>
    </source>
</evidence>
<dbReference type="Pfam" id="PF13640">
    <property type="entry name" value="2OG-FeII_Oxy_3"/>
    <property type="match status" value="1"/>
</dbReference>
<keyword evidence="3" id="KW-0847">Vitamin C</keyword>
<dbReference type="GO" id="GO:0031418">
    <property type="term" value="F:L-ascorbic acid binding"/>
    <property type="evidence" value="ECO:0007669"/>
    <property type="project" value="UniProtKB-KW"/>
</dbReference>
<protein>
    <recommendedName>
        <fullName evidence="7">Fe2OG dioxygenase domain-containing protein</fullName>
    </recommendedName>
</protein>
<name>A0A0F5QDL4_9HYPH</name>
<dbReference type="RefSeq" id="WP_046139148.1">
    <property type="nucleotide sequence ID" value="NZ_LANJ01000016.1"/>
</dbReference>
<dbReference type="InterPro" id="IPR006620">
    <property type="entry name" value="Pro_4_hyd_alph"/>
</dbReference>
<reference evidence="8 9" key="1">
    <citation type="submission" date="2015-03" db="EMBL/GenBank/DDBJ databases">
        <authorList>
            <person name="Lepp D."/>
            <person name="Hassan Y.I."/>
            <person name="Li X.-Z."/>
            <person name="Zhou T."/>
        </authorList>
    </citation>
    <scope>NUCLEOTIDE SEQUENCE [LARGE SCALE GENOMIC DNA]</scope>
    <source>
        <strain evidence="8 9">E84</strain>
    </source>
</reference>
<evidence type="ECO:0000256" key="2">
    <source>
        <dbReference type="ARBA" id="ARBA00022723"/>
    </source>
</evidence>
<dbReference type="Proteomes" id="UP000033411">
    <property type="component" value="Unassembled WGS sequence"/>
</dbReference>
<dbReference type="SUPFAM" id="SSF51197">
    <property type="entry name" value="Clavaminate synthase-like"/>
    <property type="match status" value="1"/>
</dbReference>
<dbReference type="InterPro" id="IPR000866">
    <property type="entry name" value="AhpC/TSA"/>
</dbReference>
<keyword evidence="5" id="KW-0560">Oxidoreductase</keyword>
<evidence type="ECO:0000313" key="9">
    <source>
        <dbReference type="Proteomes" id="UP000033411"/>
    </source>
</evidence>
<comment type="caution">
    <text evidence="8">The sequence shown here is derived from an EMBL/GenBank/DDBJ whole genome shotgun (WGS) entry which is preliminary data.</text>
</comment>
<dbReference type="PATRIC" id="fig|1293439.3.peg.1749"/>
<comment type="cofactor">
    <cofactor evidence="1">
        <name>L-ascorbate</name>
        <dbReference type="ChEBI" id="CHEBI:38290"/>
    </cofactor>
</comment>
<accession>A0A0F5QDL4</accession>
<evidence type="ECO:0000259" key="7">
    <source>
        <dbReference type="PROSITE" id="PS51471"/>
    </source>
</evidence>
<dbReference type="Gene3D" id="2.60.120.620">
    <property type="entry name" value="q2cbj1_9rhob like domain"/>
    <property type="match status" value="1"/>
</dbReference>
<evidence type="ECO:0000256" key="1">
    <source>
        <dbReference type="ARBA" id="ARBA00001961"/>
    </source>
</evidence>
<dbReference type="STRING" id="1293439.WH87_10805"/>
<dbReference type="EMBL" id="LANJ01000016">
    <property type="protein sequence ID" value="KKC38094.1"/>
    <property type="molecule type" value="Genomic_DNA"/>
</dbReference>
<evidence type="ECO:0000256" key="3">
    <source>
        <dbReference type="ARBA" id="ARBA00022896"/>
    </source>
</evidence>
<keyword evidence="4" id="KW-0223">Dioxygenase</keyword>
<keyword evidence="2" id="KW-0479">Metal-binding</keyword>
<dbReference type="GO" id="GO:0005506">
    <property type="term" value="F:iron ion binding"/>
    <property type="evidence" value="ECO:0007669"/>
    <property type="project" value="InterPro"/>
</dbReference>
<keyword evidence="9" id="KW-1185">Reference proteome</keyword>
<sequence>MSTLEVGDPAPWFSVPQSAGAARVVLDELAGREVVLLFYGRSASADAEQALSAFARRGDLFGGDGATVIGLSAGSGPQLSFENRPGWHFGQDQNGDLAKRYGVDGASGPSANRCTVFVLSPALQVLAVAKGAEQIATNVLPLLEARQKHKPQAHDAPVLILPGVFDAGLCARLIDMYEAEGGREIGVVESAGKVAERFDPTFRKRLDWYISDEQTVQHCRDLLVRRLLPIIHRAFQFRTTRIERYLVGCYEAAAGGHFHAHRDNTAPPVAHRRFAVTINLNSDYEGGDLGFPEFGPRTYRAEVGSAVVFSCSLLHEVTKLTRGTRYAFLTFLYDEEAQRVRDDYTKRMAASGR</sequence>
<dbReference type="GO" id="GO:0016705">
    <property type="term" value="F:oxidoreductase activity, acting on paired donors, with incorporation or reduction of molecular oxygen"/>
    <property type="evidence" value="ECO:0007669"/>
    <property type="project" value="InterPro"/>
</dbReference>
<dbReference type="InterPro" id="IPR036249">
    <property type="entry name" value="Thioredoxin-like_sf"/>
</dbReference>
<dbReference type="Gene3D" id="3.40.30.10">
    <property type="entry name" value="Glutaredoxin"/>
    <property type="match status" value="1"/>
</dbReference>
<feature type="domain" description="Fe2OG dioxygenase" evidence="7">
    <location>
        <begin position="241"/>
        <end position="335"/>
    </location>
</feature>
<proteinExistence type="predicted"/>
<dbReference type="AlphaFoldDB" id="A0A0F5QDL4"/>
<organism evidence="8 9">
    <name type="scientific">Devosia epidermidihirudinis</name>
    <dbReference type="NCBI Taxonomy" id="1293439"/>
    <lineage>
        <taxon>Bacteria</taxon>
        <taxon>Pseudomonadati</taxon>
        <taxon>Pseudomonadota</taxon>
        <taxon>Alphaproteobacteria</taxon>
        <taxon>Hyphomicrobiales</taxon>
        <taxon>Devosiaceae</taxon>
        <taxon>Devosia</taxon>
    </lineage>
</organism>